<organism evidence="1 2">
    <name type="scientific">Flammeovirga pacifica</name>
    <dbReference type="NCBI Taxonomy" id="915059"/>
    <lineage>
        <taxon>Bacteria</taxon>
        <taxon>Pseudomonadati</taxon>
        <taxon>Bacteroidota</taxon>
        <taxon>Cytophagia</taxon>
        <taxon>Cytophagales</taxon>
        <taxon>Flammeovirgaceae</taxon>
        <taxon>Flammeovirga</taxon>
    </lineage>
</organism>
<dbReference type="AlphaFoldDB" id="A0A1S1YWL4"/>
<dbReference type="STRING" id="915059.NH26_03115"/>
<comment type="caution">
    <text evidence="1">The sequence shown here is derived from an EMBL/GenBank/DDBJ whole genome shotgun (WGS) entry which is preliminary data.</text>
</comment>
<reference evidence="1 2" key="1">
    <citation type="journal article" date="2012" name="Int. J. Syst. Evol. Microbiol.">
        <title>Flammeovirga pacifica sp. nov., isolated from deep-sea sediment.</title>
        <authorList>
            <person name="Xu H."/>
            <person name="Fu Y."/>
            <person name="Yang N."/>
            <person name="Ding Z."/>
            <person name="Lai Q."/>
            <person name="Zeng R."/>
        </authorList>
    </citation>
    <scope>NUCLEOTIDE SEQUENCE [LARGE SCALE GENOMIC DNA]</scope>
    <source>
        <strain evidence="2">DSM 24597 / LMG 26175 / WPAGA1</strain>
    </source>
</reference>
<proteinExistence type="predicted"/>
<dbReference type="Proteomes" id="UP000179797">
    <property type="component" value="Unassembled WGS sequence"/>
</dbReference>
<keyword evidence="2" id="KW-1185">Reference proteome</keyword>
<protein>
    <submittedName>
        <fullName evidence="1">Uncharacterized protein</fullName>
    </submittedName>
</protein>
<dbReference type="RefSeq" id="WP_044229341.1">
    <property type="nucleotide sequence ID" value="NZ_JRYR02000001.1"/>
</dbReference>
<dbReference type="EMBL" id="JRYR02000001">
    <property type="protein sequence ID" value="OHX65408.1"/>
    <property type="molecule type" value="Genomic_DNA"/>
</dbReference>
<evidence type="ECO:0000313" key="1">
    <source>
        <dbReference type="EMBL" id="OHX65408.1"/>
    </source>
</evidence>
<name>A0A1S1YWL4_FLAPC</name>
<sequence length="137" mass="15753">MGLKERRIAQQFEQEQLPALVKQINEVAGFEIEMEIKWETLVAEERFNHLLADSYPKVYFQPLVEAFTAICADDMGKEALQESLKKVLIVNENNHHNPTHAYSFSDGILKVDHSPIMNADDVKSRTEKLNELLENNL</sequence>
<dbReference type="OrthoDB" id="4194926at2"/>
<gene>
    <name evidence="1" type="ORF">NH26_03115</name>
</gene>
<evidence type="ECO:0000313" key="2">
    <source>
        <dbReference type="Proteomes" id="UP000179797"/>
    </source>
</evidence>
<accession>A0A1S1YWL4</accession>